<gene>
    <name evidence="1" type="ORF">PJV88_09575</name>
</gene>
<dbReference type="Proteomes" id="UP001170713">
    <property type="component" value="Unassembled WGS sequence"/>
</dbReference>
<dbReference type="EMBL" id="JAQJJC010000016">
    <property type="protein sequence ID" value="MDN5114876.1"/>
    <property type="molecule type" value="Genomic_DNA"/>
</dbReference>
<accession>A0AAW7Q7G8</accession>
<reference evidence="1" key="1">
    <citation type="journal article" date="2023" name="Microorganisms">
        <title>Genomic Characterization of Arcobacter butzleri Strains Isolated from Various Sources in Lithuania.</title>
        <authorList>
            <person name="Uljanovas D."/>
            <person name="Golz G."/>
            <person name="Fleischmann S."/>
            <person name="Kudirkiene E."/>
            <person name="Kasetiene N."/>
            <person name="Grineviciene A."/>
            <person name="Tamuleviciene E."/>
            <person name="Aksomaitiene J."/>
            <person name="Alter T."/>
            <person name="Malakauskas M."/>
        </authorList>
    </citation>
    <scope>NUCLEOTIDE SEQUENCE</scope>
    <source>
        <strain evidence="1">W48</strain>
    </source>
</reference>
<evidence type="ECO:0008006" key="3">
    <source>
        <dbReference type="Google" id="ProtNLM"/>
    </source>
</evidence>
<sequence>MKDEDTLSNLINVKVILSYDKIFKDNKTLNRLLKNNIKINHLILLSYLSYHDQEEISDEIKNWSSSHIKEVIMNKEKIGDYCFFSRHHKLLLLKNLLIHLMPQIKLNAINKDFKFLFKLILKVHDFKVENDNTRHSISIASLYYYKDNYFHQFIRTNFIFLQNNKLNKYKEIFNKTYNIKLEDYLFVILMIIDIYEERKIFLEGNLDNLDIKSCNFDLKKVKPNHFDLFKSVLKLISFTINEGKKFSNETINNFHNFELFRNKPFIKLDENNYIPIDGTYIKNLLFNNLYYKILDLLDEKTKLDFMGDFGYEFEKYASFLIEFVSVKKDSYEFISEFTFRYQTNILKSPDAMLYDKENNVLLFIEVKSSRYLNSIYEYDTVNYSQDKLKIKPWAQLYKSVEKIFTIKEKDIIKDETKNKQIKDLINKNPELMFLVVSMNDIPISADIYEIKDSTGKDISKAFFSMNIEAFEEFCTIISSDYDYSFSEILGGYNQNKKRMSVKTYLSKIKKHNHIKNNEFNKFIVDTYNNFVNSHNSQ</sequence>
<dbReference type="AlphaFoldDB" id="A0AAW7Q7G8"/>
<dbReference type="RefSeq" id="WP_301343219.1">
    <property type="nucleotide sequence ID" value="NZ_JAQJJC010000016.1"/>
</dbReference>
<proteinExistence type="predicted"/>
<comment type="caution">
    <text evidence="1">The sequence shown here is derived from an EMBL/GenBank/DDBJ whole genome shotgun (WGS) entry which is preliminary data.</text>
</comment>
<protein>
    <recommendedName>
        <fullName evidence="3">NERD domain-containing protein</fullName>
    </recommendedName>
</protein>
<evidence type="ECO:0000313" key="1">
    <source>
        <dbReference type="EMBL" id="MDN5114876.1"/>
    </source>
</evidence>
<evidence type="ECO:0000313" key="2">
    <source>
        <dbReference type="Proteomes" id="UP001170713"/>
    </source>
</evidence>
<reference evidence="1" key="2">
    <citation type="submission" date="2023-01" db="EMBL/GenBank/DDBJ databases">
        <authorList>
            <person name="Uljanovas D."/>
        </authorList>
    </citation>
    <scope>NUCLEOTIDE SEQUENCE</scope>
    <source>
        <strain evidence="1">W48</strain>
    </source>
</reference>
<organism evidence="1 2">
    <name type="scientific">Aliarcobacter butzleri</name>
    <dbReference type="NCBI Taxonomy" id="28197"/>
    <lineage>
        <taxon>Bacteria</taxon>
        <taxon>Pseudomonadati</taxon>
        <taxon>Campylobacterota</taxon>
        <taxon>Epsilonproteobacteria</taxon>
        <taxon>Campylobacterales</taxon>
        <taxon>Arcobacteraceae</taxon>
        <taxon>Aliarcobacter</taxon>
    </lineage>
</organism>
<name>A0AAW7Q7G8_9BACT</name>